<protein>
    <recommendedName>
        <fullName evidence="4">ZU5 domain-containing protein</fullName>
    </recommendedName>
</protein>
<accession>A0ABS3JUL3</accession>
<evidence type="ECO:0008006" key="4">
    <source>
        <dbReference type="Google" id="ProtNLM"/>
    </source>
</evidence>
<comment type="caution">
    <text evidence="2">The sequence shown here is derived from an EMBL/GenBank/DDBJ whole genome shotgun (WGS) entry which is preliminary data.</text>
</comment>
<dbReference type="PROSITE" id="PS51257">
    <property type="entry name" value="PROKAR_LIPOPROTEIN"/>
    <property type="match status" value="1"/>
</dbReference>
<proteinExistence type="predicted"/>
<evidence type="ECO:0000313" key="2">
    <source>
        <dbReference type="EMBL" id="MBO0952592.1"/>
    </source>
</evidence>
<reference evidence="2 3" key="1">
    <citation type="submission" date="2021-03" db="EMBL/GenBank/DDBJ databases">
        <title>Fibrella sp. HMF5405 genome sequencing and assembly.</title>
        <authorList>
            <person name="Kang H."/>
            <person name="Kim H."/>
            <person name="Bae S."/>
            <person name="Joh K."/>
        </authorList>
    </citation>
    <scope>NUCLEOTIDE SEQUENCE [LARGE SCALE GENOMIC DNA]</scope>
    <source>
        <strain evidence="2 3">HMF5405</strain>
    </source>
</reference>
<dbReference type="Proteomes" id="UP000664628">
    <property type="component" value="Unassembled WGS sequence"/>
</dbReference>
<feature type="signal peptide" evidence="1">
    <location>
        <begin position="1"/>
        <end position="17"/>
    </location>
</feature>
<evidence type="ECO:0000256" key="1">
    <source>
        <dbReference type="SAM" id="SignalP"/>
    </source>
</evidence>
<name>A0ABS3JUL3_9BACT</name>
<organism evidence="2 3">
    <name type="scientific">Fibrella forsythiae</name>
    <dbReference type="NCBI Taxonomy" id="2817061"/>
    <lineage>
        <taxon>Bacteria</taxon>
        <taxon>Pseudomonadati</taxon>
        <taxon>Bacteroidota</taxon>
        <taxon>Cytophagia</taxon>
        <taxon>Cytophagales</taxon>
        <taxon>Spirosomataceae</taxon>
        <taxon>Fibrella</taxon>
    </lineage>
</organism>
<dbReference type="Gene3D" id="2.60.220.30">
    <property type="match status" value="1"/>
</dbReference>
<gene>
    <name evidence="2" type="ORF">J2I46_28685</name>
</gene>
<evidence type="ECO:0000313" key="3">
    <source>
        <dbReference type="Proteomes" id="UP000664628"/>
    </source>
</evidence>
<sequence>MTKLYALLLSLTLTALSVGCKKDVDILTPTPEDPIDVPTPGEPRPGKVCPVGTPLGDDSFVGTTIGPAGGKLTSTNLGLTINVPAGAVESTQTFSAEAITNTVPQGLGLGFRLAPHGITFKKPVTISVRYNPKNLSGTFPQALVMAYQSDKGIWRIPSTKRWVDTTAHTVNIETTHFSDWAVMQRVVLVPATTALKPGASLILHARGYPNELDIPYPGGASGTDVDIPEPETVTLVDETSWKYSGAGQLKPAITTATYTAPATPPARNPVSVSVKLKGPTVIDGNTVNEIWLVSNIYVADEGITYRINGGPWVKTSVSQGGQIQMTDNGRVFLMVGASITTGITISNMNIPIPDGGMTEGTSGTYEQNWSKNGSGPKFLLSDNSGPYVYVNYYNIVEQTFDSPGSLVFSQFGKVGEPIIGTFLLEKAGRNRPGQKDDFSTTAVIDGFFRVTRTK</sequence>
<feature type="chain" id="PRO_5045363353" description="ZU5 domain-containing protein" evidence="1">
    <location>
        <begin position="18"/>
        <end position="454"/>
    </location>
</feature>
<keyword evidence="1" id="KW-0732">Signal</keyword>
<keyword evidence="3" id="KW-1185">Reference proteome</keyword>
<dbReference type="EMBL" id="JAFMYW010000012">
    <property type="protein sequence ID" value="MBO0952592.1"/>
    <property type="molecule type" value="Genomic_DNA"/>
</dbReference>
<dbReference type="RefSeq" id="WP_207332545.1">
    <property type="nucleotide sequence ID" value="NZ_JAFMYW010000012.1"/>
</dbReference>